<comment type="caution">
    <text evidence="3">The sequence shown here is derived from an EMBL/GenBank/DDBJ whole genome shotgun (WGS) entry which is preliminary data.</text>
</comment>
<dbReference type="EMBL" id="JASKNE010000001">
    <property type="protein sequence ID" value="MDK1682749.1"/>
    <property type="molecule type" value="Genomic_DNA"/>
</dbReference>
<reference evidence="3" key="1">
    <citation type="submission" date="2023-04" db="EMBL/GenBank/DDBJ databases">
        <title>The environmental microbiomes in feedlot watering bowls are a reservoir of florfenicol resistance for bovine respiratory disease pathogens.</title>
        <authorList>
            <person name="Kos D.W."/>
            <person name="Ruzzini A.C."/>
            <person name="Schreiner B."/>
            <person name="Jelinski M.D."/>
        </authorList>
    </citation>
    <scope>NUCLEOTIDE SEQUENCE</scope>
    <source>
        <strain evidence="3">WB3</strain>
    </source>
</reference>
<keyword evidence="2" id="KW-0472">Membrane</keyword>
<protein>
    <submittedName>
        <fullName evidence="3">Phage abortive infection protein</fullName>
    </submittedName>
</protein>
<feature type="coiled-coil region" evidence="1">
    <location>
        <begin position="90"/>
        <end position="124"/>
    </location>
</feature>
<dbReference type="Pfam" id="PF16872">
    <property type="entry name" value="putAbiC"/>
    <property type="match status" value="1"/>
</dbReference>
<name>A0AAW6ULC4_9GAMM</name>
<dbReference type="InterPro" id="IPR031709">
    <property type="entry name" value="PutAbiC"/>
</dbReference>
<accession>A0AAW6ULC4</accession>
<evidence type="ECO:0000313" key="4">
    <source>
        <dbReference type="Proteomes" id="UP001241935"/>
    </source>
</evidence>
<keyword evidence="2" id="KW-1133">Transmembrane helix</keyword>
<evidence type="ECO:0000256" key="2">
    <source>
        <dbReference type="SAM" id="Phobius"/>
    </source>
</evidence>
<evidence type="ECO:0000313" key="3">
    <source>
        <dbReference type="EMBL" id="MDK1682749.1"/>
    </source>
</evidence>
<sequence>MNKDLVKYVALILSILASISLFFMESLGAFIPKMMQYFTGIKDITKDDLYVVNLGYFGSFLAGTLGLIFGFFSLLFLIFTFLNQSRKNEISEIENRIFKLIELLSEIKNQNQLSENSKKFLDENKSISNLDFLKKELKNNHLQFSNFFRMLYQILKYINEHESIIHNKYCKKKLDKNVKSYTNIIRSYLDTNLLTCLAINCYCLPEENGEYDNYKNLLERYELLEHLPNILPMQFSSYLYYDQKAFGDSTWFKNFNPIRYKLVEISHENNTKDFCEVFLKFLSKNNGKWKNEKVLLEVCINQTTGFLDLSISGIDNEEIPEELKFRMKKYNSTQNLTLSNYPFNASCDEFQPTIYKDGNKLKLSYLKPNSSHSIGYEVHIALLMLSTDQLEMEFNNTSKSYCILPF</sequence>
<dbReference type="RefSeq" id="WP_284066275.1">
    <property type="nucleotide sequence ID" value="NZ_JASKNE010000001.1"/>
</dbReference>
<dbReference type="AlphaFoldDB" id="A0AAW6ULC4"/>
<dbReference type="Proteomes" id="UP001241935">
    <property type="component" value="Unassembled WGS sequence"/>
</dbReference>
<feature type="transmembrane region" description="Helical" evidence="2">
    <location>
        <begin position="49"/>
        <end position="82"/>
    </location>
</feature>
<keyword evidence="1" id="KW-0175">Coiled coil</keyword>
<evidence type="ECO:0000256" key="1">
    <source>
        <dbReference type="SAM" id="Coils"/>
    </source>
</evidence>
<gene>
    <name evidence="3" type="ORF">QOR41_02540</name>
</gene>
<keyword evidence="2" id="KW-0812">Transmembrane</keyword>
<feature type="transmembrane region" description="Helical" evidence="2">
    <location>
        <begin position="6"/>
        <end position="28"/>
    </location>
</feature>
<proteinExistence type="predicted"/>
<organism evidence="3 4">
    <name type="scientific">Acinetobacter terrestris</name>
    <dbReference type="NCBI Taxonomy" id="2529843"/>
    <lineage>
        <taxon>Bacteria</taxon>
        <taxon>Pseudomonadati</taxon>
        <taxon>Pseudomonadota</taxon>
        <taxon>Gammaproteobacteria</taxon>
        <taxon>Moraxellales</taxon>
        <taxon>Moraxellaceae</taxon>
        <taxon>Acinetobacter</taxon>
        <taxon>Acinetobacter Taxon 24</taxon>
    </lineage>
</organism>